<dbReference type="KEGG" id="sgp:SpiGrapes_2848"/>
<name>G8QWM7_SPHPG</name>
<gene>
    <name evidence="2" type="ordered locus">SpiGrapes_2848</name>
</gene>
<reference evidence="2 3" key="1">
    <citation type="submission" date="2011-11" db="EMBL/GenBank/DDBJ databases">
        <title>Complete sequence of Spirochaeta sp. grapes.</title>
        <authorList>
            <consortium name="US DOE Joint Genome Institute"/>
            <person name="Lucas S."/>
            <person name="Han J."/>
            <person name="Lapidus A."/>
            <person name="Cheng J.-F."/>
            <person name="Goodwin L."/>
            <person name="Pitluck S."/>
            <person name="Peters L."/>
            <person name="Ovchinnikova G."/>
            <person name="Munk A.C."/>
            <person name="Detter J.C."/>
            <person name="Han C."/>
            <person name="Tapia R."/>
            <person name="Land M."/>
            <person name="Hauser L."/>
            <person name="Kyrpides N."/>
            <person name="Ivanova N."/>
            <person name="Pagani I."/>
            <person name="Ritalahtilisa K."/>
            <person name="Loeffler F."/>
            <person name="Woyke T."/>
        </authorList>
    </citation>
    <scope>NUCLEOTIDE SEQUENCE [LARGE SCALE GENOMIC DNA]</scope>
    <source>
        <strain evidence="3">ATCC BAA-1885 / DSM 22778 / Grapes</strain>
    </source>
</reference>
<keyword evidence="3" id="KW-1185">Reference proteome</keyword>
<dbReference type="InterPro" id="IPR007936">
    <property type="entry name" value="VapE-like_dom"/>
</dbReference>
<evidence type="ECO:0000259" key="1">
    <source>
        <dbReference type="Pfam" id="PF05272"/>
    </source>
</evidence>
<organism evidence="2 3">
    <name type="scientific">Sphaerochaeta pleomorpha (strain ATCC BAA-1885 / DSM 22778 / Grapes)</name>
    <dbReference type="NCBI Taxonomy" id="158190"/>
    <lineage>
        <taxon>Bacteria</taxon>
        <taxon>Pseudomonadati</taxon>
        <taxon>Spirochaetota</taxon>
        <taxon>Spirochaetia</taxon>
        <taxon>Spirochaetales</taxon>
        <taxon>Sphaerochaetaceae</taxon>
        <taxon>Sphaerochaeta</taxon>
    </lineage>
</organism>
<dbReference type="EMBL" id="CP003155">
    <property type="protein sequence ID" value="AEV30603.1"/>
    <property type="molecule type" value="Genomic_DNA"/>
</dbReference>
<dbReference type="eggNOG" id="COG5545">
    <property type="taxonomic scope" value="Bacteria"/>
</dbReference>
<dbReference type="AlphaFoldDB" id="G8QWM7"/>
<evidence type="ECO:0000313" key="3">
    <source>
        <dbReference type="Proteomes" id="UP000005632"/>
    </source>
</evidence>
<dbReference type="STRING" id="158190.SpiGrapes_2848"/>
<dbReference type="PANTHER" id="PTHR34985:SF1">
    <property type="entry name" value="SLR0554 PROTEIN"/>
    <property type="match status" value="1"/>
</dbReference>
<protein>
    <submittedName>
        <fullName evidence="2">Putative P-loop ATPase</fullName>
    </submittedName>
</protein>
<sequence length="812" mass="93126">MNDQLIKVALCNRKTDRKYKNQEMTWQAIKDRNANPIRTSETVQEYPRLPRVQRDQLKDQGGFVGGWLKEGIRKNGHVICRMVGTLDADHIDGGEDFPTKVKSSLTGITYFLYSTHSHAPENPRCRIVFPFTREVGEDEYPALMRMVAKQIGIDYFDDSTYQANRMMYWASCPSNGEFLFEAQDGSALDPDKYLGMYHDWKDASQWPVSSRQSEIIQTSMRSQSDPLTKEGIVGVFCRAYHPIDEAIDAFLSGVYALSTQEGRYDYIPADSSAGVVIYDGKFAYSHHASDPACNKTLNAFDLVRVHRFGDDDPKKSFNAMADLASKDERVKLLILHERRMEAEADFVPEEDWKKRLIYETRSTVLKNCVWNLNLILDNDPDLAGFAFNDLAGRIQVTSKMPWDRPVGNNFWRDADTAQLKSLIDIRYGCFSSRNHDVSFTKISDDRHFHPIRDYLNGLPPWDGETRVEELFIQYLKADDTPYVREITRKTFAASVARVYHPGTKFDNVLVLDGEQGIGKSTIVKDLVGSEYYSETLSLADMESKAGAEKLQGVWIAEIGELAGIKKADIEKVKAFFSTSDDQYRPSYGKVVESHPRQCVIIATVNGEHGYLRDITGNRRYWIIKSNLARHKMTWQYSEAYRTQFWAEAKSIWENGEKLYLEGDFLEEAEEVQSEAMEIDVREGYVRNYLDFLLPENWEAMDLYARRAFLSEKDSGMTVKGTVRRTVVCNMEIWCECFGKDPAMISKNDSYAITAIMQKIESWGKYQVTKTGTRYFPIYGKQRAYVFQGTEQSSERSKPVPELVPLDYDAIPF</sequence>
<dbReference type="HOGENOM" id="CLU_018385_1_0_12"/>
<dbReference type="PANTHER" id="PTHR34985">
    <property type="entry name" value="SLR0554 PROTEIN"/>
    <property type="match status" value="1"/>
</dbReference>
<accession>G8QWM7</accession>
<feature type="domain" description="Virulence-associated protein E-like" evidence="1">
    <location>
        <begin position="456"/>
        <end position="676"/>
    </location>
</feature>
<dbReference type="OrthoDB" id="316338at2"/>
<evidence type="ECO:0000313" key="2">
    <source>
        <dbReference type="EMBL" id="AEV30603.1"/>
    </source>
</evidence>
<dbReference type="RefSeq" id="WP_014271442.1">
    <property type="nucleotide sequence ID" value="NC_016633.1"/>
</dbReference>
<dbReference type="Proteomes" id="UP000005632">
    <property type="component" value="Chromosome"/>
</dbReference>
<dbReference type="Pfam" id="PF05272">
    <property type="entry name" value="VapE-like_dom"/>
    <property type="match status" value="1"/>
</dbReference>
<proteinExistence type="predicted"/>